<dbReference type="eggNOG" id="COG3126">
    <property type="taxonomic scope" value="Bacteria"/>
</dbReference>
<feature type="signal peptide" evidence="1">
    <location>
        <begin position="1"/>
        <end position="23"/>
    </location>
</feature>
<evidence type="ECO:0000313" key="2">
    <source>
        <dbReference type="EMBL" id="CCO57097.1"/>
    </source>
</evidence>
<organism evidence="2 3">
    <name type="scientific">Vibrio nigripulchritudo</name>
    <dbReference type="NCBI Taxonomy" id="28173"/>
    <lineage>
        <taxon>Bacteria</taxon>
        <taxon>Pseudomonadati</taxon>
        <taxon>Pseudomonadota</taxon>
        <taxon>Gammaproteobacteria</taxon>
        <taxon>Vibrionales</taxon>
        <taxon>Vibrionaceae</taxon>
        <taxon>Vibrio</taxon>
    </lineage>
</organism>
<dbReference type="Proteomes" id="UP000016895">
    <property type="component" value="Chromosome 1"/>
</dbReference>
<evidence type="ECO:0000313" key="3">
    <source>
        <dbReference type="Proteomes" id="UP000016895"/>
    </source>
</evidence>
<dbReference type="PANTHER" id="PTHR38013:SF1">
    <property type="entry name" value="GLYCOPROTEIN_POLYSACCHARIDE METABOLISM"/>
    <property type="match status" value="1"/>
</dbReference>
<dbReference type="RefSeq" id="WP_022550106.1">
    <property type="nucleotide sequence ID" value="NC_022528.1"/>
</dbReference>
<sequence>MKKLMVILMTAVAGLSLSGCQNAEESKASVQVKPVEMASVEGSLYYLERMALPDNAYVTVTLQDISLADAPAVLITSQEFETNGNQVPFYFKLDYDKAKILPHHTYSVSARIEVGGELRYITDTVFPVITDESKTHKLDLMLVRTR</sequence>
<protein>
    <recommendedName>
        <fullName evidence="4">Lipoprotein-related protein</fullName>
    </recommendedName>
</protein>
<feature type="chain" id="PRO_5004651106" description="Lipoprotein-related protein" evidence="1">
    <location>
        <begin position="24"/>
        <end position="146"/>
    </location>
</feature>
<reference evidence="2 3" key="1">
    <citation type="journal article" date="2013" name="ISME J.">
        <title>Comparative genomics of pathogenic lineages of Vibrio nigripulchritudo identifies virulence-associated traits.</title>
        <authorList>
            <person name="Goudenege D."/>
            <person name="Labreuche Y."/>
            <person name="Krin E."/>
            <person name="Ansquer D."/>
            <person name="Mangenot S."/>
            <person name="Calteau A."/>
            <person name="Medigue C."/>
            <person name="Mazel D."/>
            <person name="Polz M.F."/>
            <person name="Le Roux F."/>
        </authorList>
    </citation>
    <scope>NUCLEOTIDE SEQUENCE [LARGE SCALE GENOMIC DNA]</scope>
    <source>
        <strain evidence="3">SnF1</strain>
    </source>
</reference>
<gene>
    <name evidence="2" type="ORF">VIBNI_A0940</name>
</gene>
<dbReference type="InterPro" id="IPR053196">
    <property type="entry name" value="Lipoprotein_YbaY-like"/>
</dbReference>
<name>U4KA54_9VIBR</name>
<dbReference type="Pfam" id="PF09619">
    <property type="entry name" value="YscW"/>
    <property type="match status" value="1"/>
</dbReference>
<proteinExistence type="predicted"/>
<evidence type="ECO:0000256" key="1">
    <source>
        <dbReference type="SAM" id="SignalP"/>
    </source>
</evidence>
<dbReference type="InterPro" id="IPR039366">
    <property type="entry name" value="Pilotin"/>
</dbReference>
<dbReference type="KEGG" id="vni:VIBNI_A0940"/>
<dbReference type="AlphaFoldDB" id="U4KA54"/>
<dbReference type="OrthoDB" id="5348860at2"/>
<dbReference type="PANTHER" id="PTHR38013">
    <property type="entry name" value="GLYCOPROTEIN/POLYSACCHARIDE METABOLISM"/>
    <property type="match status" value="1"/>
</dbReference>
<dbReference type="STRING" id="28173.VIBNI_A0940"/>
<evidence type="ECO:0008006" key="4">
    <source>
        <dbReference type="Google" id="ProtNLM"/>
    </source>
</evidence>
<dbReference type="EMBL" id="FO203526">
    <property type="protein sequence ID" value="CCO57097.1"/>
    <property type="molecule type" value="Genomic_DNA"/>
</dbReference>
<dbReference type="PATRIC" id="fig|1260221.3.peg.901"/>
<accession>U4KA54</accession>
<keyword evidence="1" id="KW-0732">Signal</keyword>
<keyword evidence="3" id="KW-1185">Reference proteome</keyword>
<dbReference type="PROSITE" id="PS51257">
    <property type="entry name" value="PROKAR_LIPOPROTEIN"/>
    <property type="match status" value="1"/>
</dbReference>